<evidence type="ECO:0000256" key="1">
    <source>
        <dbReference type="SAM" id="MobiDB-lite"/>
    </source>
</evidence>
<keyword evidence="2" id="KW-1133">Transmembrane helix</keyword>
<evidence type="ECO:0000256" key="2">
    <source>
        <dbReference type="SAM" id="Phobius"/>
    </source>
</evidence>
<feature type="compositionally biased region" description="Low complexity" evidence="1">
    <location>
        <begin position="275"/>
        <end position="300"/>
    </location>
</feature>
<dbReference type="GO" id="GO:0000139">
    <property type="term" value="C:Golgi membrane"/>
    <property type="evidence" value="ECO:0007669"/>
    <property type="project" value="TreeGrafter"/>
</dbReference>
<keyword evidence="2" id="KW-0472">Membrane</keyword>
<dbReference type="GO" id="GO:0070916">
    <property type="term" value="C:inositol phosphoceramide synthase complex"/>
    <property type="evidence" value="ECO:0007669"/>
    <property type="project" value="TreeGrafter"/>
</dbReference>
<dbReference type="PANTHER" id="PTHR28077">
    <property type="entry name" value="INOSITOL PHOSPHORYLCERAMIDE SYNTHASE REGULATORY SUBUNIT KEI1"/>
    <property type="match status" value="1"/>
</dbReference>
<protein>
    <submittedName>
        <fullName evidence="3">Inositolphosphorylceramide synthase subunit Kei1-domain-containing protein</fullName>
    </submittedName>
</protein>
<dbReference type="Pfam" id="PF08552">
    <property type="entry name" value="Kei1"/>
    <property type="match status" value="1"/>
</dbReference>
<dbReference type="InterPro" id="IPR013862">
    <property type="entry name" value="Kei1"/>
</dbReference>
<comment type="caution">
    <text evidence="3">The sequence shown here is derived from an EMBL/GenBank/DDBJ whole genome shotgun (WGS) entry which is preliminary data.</text>
</comment>
<reference evidence="3" key="1">
    <citation type="submission" date="2022-01" db="EMBL/GenBank/DDBJ databases">
        <title>Comparative genomics reveals a dynamic genome evolution in the ectomycorrhizal milk-cap (Lactarius) mushrooms.</title>
        <authorList>
            <consortium name="DOE Joint Genome Institute"/>
            <person name="Lebreton A."/>
            <person name="Tang N."/>
            <person name="Kuo A."/>
            <person name="LaButti K."/>
            <person name="Drula E."/>
            <person name="Barry K."/>
            <person name="Clum A."/>
            <person name="Lipzen A."/>
            <person name="Mousain D."/>
            <person name="Ng V."/>
            <person name="Wang R."/>
            <person name="Wang X."/>
            <person name="Dai Y."/>
            <person name="Henrissat B."/>
            <person name="Grigoriev I.V."/>
            <person name="Guerin-Laguette A."/>
            <person name="Yu F."/>
            <person name="Martin F.M."/>
        </authorList>
    </citation>
    <scope>NUCLEOTIDE SEQUENCE</scope>
    <source>
        <strain evidence="3">QP</strain>
    </source>
</reference>
<feature type="transmembrane region" description="Helical" evidence="2">
    <location>
        <begin position="12"/>
        <end position="36"/>
    </location>
</feature>
<accession>A0AAD4QB29</accession>
<keyword evidence="2" id="KW-0812">Transmembrane</keyword>
<feature type="compositionally biased region" description="Low complexity" evidence="1">
    <location>
        <begin position="233"/>
        <end position="244"/>
    </location>
</feature>
<feature type="transmembrane region" description="Helical" evidence="2">
    <location>
        <begin position="73"/>
        <end position="95"/>
    </location>
</feature>
<dbReference type="GO" id="GO:0070917">
    <property type="term" value="F:inositol phosphoceramide synthase regulator activity"/>
    <property type="evidence" value="ECO:0007669"/>
    <property type="project" value="InterPro"/>
</dbReference>
<dbReference type="GO" id="GO:0006673">
    <property type="term" value="P:inositol phosphoceramide metabolic process"/>
    <property type="evidence" value="ECO:0007669"/>
    <property type="project" value="InterPro"/>
</dbReference>
<dbReference type="Proteomes" id="UP001201163">
    <property type="component" value="Unassembled WGS sequence"/>
</dbReference>
<organism evidence="3 4">
    <name type="scientific">Lactarius akahatsu</name>
    <dbReference type="NCBI Taxonomy" id="416441"/>
    <lineage>
        <taxon>Eukaryota</taxon>
        <taxon>Fungi</taxon>
        <taxon>Dikarya</taxon>
        <taxon>Basidiomycota</taxon>
        <taxon>Agaricomycotina</taxon>
        <taxon>Agaricomycetes</taxon>
        <taxon>Russulales</taxon>
        <taxon>Russulaceae</taxon>
        <taxon>Lactarius</taxon>
    </lineage>
</organism>
<name>A0AAD4QB29_9AGAM</name>
<evidence type="ECO:0000313" key="3">
    <source>
        <dbReference type="EMBL" id="KAH8986119.1"/>
    </source>
</evidence>
<dbReference type="PANTHER" id="PTHR28077:SF1">
    <property type="entry name" value="INOSITOL PHOSPHORYLCERAMIDE SYNTHASE REGULATORY SUBUNIT KEI1"/>
    <property type="match status" value="1"/>
</dbReference>
<evidence type="ECO:0000313" key="4">
    <source>
        <dbReference type="Proteomes" id="UP001201163"/>
    </source>
</evidence>
<feature type="transmembrane region" description="Helical" evidence="2">
    <location>
        <begin position="42"/>
        <end position="61"/>
    </location>
</feature>
<feature type="region of interest" description="Disordered" evidence="1">
    <location>
        <begin position="228"/>
        <end position="319"/>
    </location>
</feature>
<gene>
    <name evidence="3" type="ORF">EDB92DRAFT_1880713</name>
</gene>
<dbReference type="AlphaFoldDB" id="A0AAD4QB29"/>
<feature type="transmembrane region" description="Helical" evidence="2">
    <location>
        <begin position="148"/>
        <end position="170"/>
    </location>
</feature>
<dbReference type="EMBL" id="JAKELL010000057">
    <property type="protein sequence ID" value="KAH8986119.1"/>
    <property type="molecule type" value="Genomic_DNA"/>
</dbReference>
<keyword evidence="4" id="KW-1185">Reference proteome</keyword>
<proteinExistence type="predicted"/>
<sequence length="319" mass="34216">MKLTLKQELRPRPFTSVLGLLDLKTGVTVVVLFAVLNKVAGAQLTLYIYSVLALAGLAWGLHTINDENPKHMLYFAHVFFADHILNTTWTVYFAVNWWLYTPHDGRRNANSPAQQAIIEGYIGEHQDMSPEERTAAAERVWRAEKSQALTIIILGWLIKFYFAALLYSFAHHLRRGTYRPLSFSRNTPLINDSSALPPLDSDSGDGSIEDVDLESFYGVTPTLPVHSIPPPSVVSGISGNSASSHRSRGSGSGSAGSFADFVSAPPPKRVRPTRGSLLAGGARRSGSGPGSAAGSSAGPSEGEDDEVSSAGTGPGRVRA</sequence>